<dbReference type="GO" id="GO:0006633">
    <property type="term" value="P:fatty acid biosynthetic process"/>
    <property type="evidence" value="ECO:0007669"/>
    <property type="project" value="UniProtKB-ARBA"/>
</dbReference>
<dbReference type="Gene3D" id="3.40.50.720">
    <property type="entry name" value="NAD(P)-binding Rossmann-like Domain"/>
    <property type="match status" value="1"/>
</dbReference>
<gene>
    <name evidence="3" type="ORF">CA163_14785</name>
</gene>
<evidence type="ECO:0000256" key="1">
    <source>
        <dbReference type="ARBA" id="ARBA00048302"/>
    </source>
</evidence>
<evidence type="ECO:0000313" key="3">
    <source>
        <dbReference type="EMBL" id="OXE32033.1"/>
    </source>
</evidence>
<feature type="domain" description="Enoyl reductase FAD binding" evidence="2">
    <location>
        <begin position="21"/>
        <end position="84"/>
    </location>
</feature>
<dbReference type="AlphaFoldDB" id="A0A227JA94"/>
<dbReference type="PANTHER" id="PTHR37480">
    <property type="entry name" value="ENOYL-[ACYL-CARRIER-PROTEIN] REDUCTASE [NADH]"/>
    <property type="match status" value="1"/>
</dbReference>
<dbReference type="PANTHER" id="PTHR37480:SF1">
    <property type="entry name" value="ENOYL-[ACYL-CARRIER-PROTEIN] REDUCTASE [NADH]"/>
    <property type="match status" value="1"/>
</dbReference>
<evidence type="ECO:0000259" key="2">
    <source>
        <dbReference type="Pfam" id="PF07055"/>
    </source>
</evidence>
<evidence type="ECO:0000313" key="4">
    <source>
        <dbReference type="Proteomes" id="UP000214596"/>
    </source>
</evidence>
<organism evidence="3 4">
    <name type="scientific">Vibrio parahaemolyticus</name>
    <dbReference type="NCBI Taxonomy" id="670"/>
    <lineage>
        <taxon>Bacteria</taxon>
        <taxon>Pseudomonadati</taxon>
        <taxon>Pseudomonadota</taxon>
        <taxon>Gammaproteobacteria</taxon>
        <taxon>Vibrionales</taxon>
        <taxon>Vibrionaceae</taxon>
        <taxon>Vibrio</taxon>
    </lineage>
</organism>
<dbReference type="Proteomes" id="UP000214596">
    <property type="component" value="Unassembled WGS sequence"/>
</dbReference>
<reference evidence="3 4" key="1">
    <citation type="journal article" date="2017" name="Appl. Environ. Microbiol.">
        <title>Parallel evolution of two clades of a major Atlantic endemic Vibrio parahaemolyticus pathogen lineage by independent acquisition of related pathogenicity islands.</title>
        <authorList>
            <person name="Xu F."/>
            <person name="Gonzalez-Escalona N."/>
            <person name="Drees K.P."/>
            <person name="Sebra R.P."/>
            <person name="Cooper V.S."/>
            <person name="Jones S.H."/>
            <person name="Whistler C.A."/>
        </authorList>
    </citation>
    <scope>NUCLEOTIDE SEQUENCE [LARGE SCALE GENOMIC DNA]</scope>
    <source>
        <strain evidence="3 4">MAVP-3</strain>
    </source>
</reference>
<feature type="non-terminal residue" evidence="3">
    <location>
        <position position="1"/>
    </location>
</feature>
<dbReference type="GO" id="GO:0004318">
    <property type="term" value="F:enoyl-[acyl-carrier-protein] reductase (NADH) activity"/>
    <property type="evidence" value="ECO:0007669"/>
    <property type="project" value="TreeGrafter"/>
</dbReference>
<sequence length="95" mass="11429">EQIYRMFSQRLYKEDGSAAEVDDMNRLRLDDWELREDIQQHCRELWPQITTENLKELTDYVEYKEEFLKLFGFGVEGVDYEADVNPAVETDFIQI</sequence>
<name>A0A227JA94_VIBPH</name>
<dbReference type="GO" id="GO:0051287">
    <property type="term" value="F:NAD binding"/>
    <property type="evidence" value="ECO:0007669"/>
    <property type="project" value="TreeGrafter"/>
</dbReference>
<accession>A0A227JA94</accession>
<dbReference type="InterPro" id="IPR024906">
    <property type="entry name" value="Eno_Rdtase_FAD-bd_dom"/>
</dbReference>
<dbReference type="GO" id="GO:0050343">
    <property type="term" value="F:trans-2-enoyl-CoA reductase (NADH) activity"/>
    <property type="evidence" value="ECO:0007669"/>
    <property type="project" value="UniProtKB-EC"/>
</dbReference>
<comment type="caution">
    <text evidence="3">The sequence shown here is derived from an EMBL/GenBank/DDBJ whole genome shotgun (WGS) entry which is preliminary data.</text>
</comment>
<comment type="catalytic activity">
    <reaction evidence="1">
        <text>a 2,3-saturated acyl-CoA + NAD(+) = a (2E)-enoyl-CoA + NADH + H(+)</text>
        <dbReference type="Rhea" id="RHEA:18177"/>
        <dbReference type="ChEBI" id="CHEBI:15378"/>
        <dbReference type="ChEBI" id="CHEBI:57540"/>
        <dbReference type="ChEBI" id="CHEBI:57945"/>
        <dbReference type="ChEBI" id="CHEBI:58856"/>
        <dbReference type="ChEBI" id="CHEBI:65111"/>
        <dbReference type="EC" id="1.3.1.44"/>
    </reaction>
</comment>
<dbReference type="InterPro" id="IPR010758">
    <property type="entry name" value="Trans-2-enoyl-CoA_reductase"/>
</dbReference>
<dbReference type="Pfam" id="PF07055">
    <property type="entry name" value="Eno-Rase_FAD_bd"/>
    <property type="match status" value="1"/>
</dbReference>
<dbReference type="EMBL" id="NIXT01000858">
    <property type="protein sequence ID" value="OXE32033.1"/>
    <property type="molecule type" value="Genomic_DNA"/>
</dbReference>
<proteinExistence type="predicted"/>
<protein>
    <submittedName>
        <fullName evidence="3">Trans-2-enoyl-CoA reductase</fullName>
    </submittedName>
</protein>